<dbReference type="AlphaFoldDB" id="A0A4S8LER0"/>
<evidence type="ECO:0000256" key="1">
    <source>
        <dbReference type="SAM" id="Phobius"/>
    </source>
</evidence>
<name>A0A4S8LER0_DENBC</name>
<keyword evidence="1" id="KW-0472">Membrane</keyword>
<reference evidence="2 3" key="1">
    <citation type="journal article" date="2019" name="Nat. Ecol. Evol.">
        <title>Megaphylogeny resolves global patterns of mushroom evolution.</title>
        <authorList>
            <person name="Varga T."/>
            <person name="Krizsan K."/>
            <person name="Foldi C."/>
            <person name="Dima B."/>
            <person name="Sanchez-Garcia M."/>
            <person name="Sanchez-Ramirez S."/>
            <person name="Szollosi G.J."/>
            <person name="Szarkandi J.G."/>
            <person name="Papp V."/>
            <person name="Albert L."/>
            <person name="Andreopoulos W."/>
            <person name="Angelini C."/>
            <person name="Antonin V."/>
            <person name="Barry K.W."/>
            <person name="Bougher N.L."/>
            <person name="Buchanan P."/>
            <person name="Buyck B."/>
            <person name="Bense V."/>
            <person name="Catcheside P."/>
            <person name="Chovatia M."/>
            <person name="Cooper J."/>
            <person name="Damon W."/>
            <person name="Desjardin D."/>
            <person name="Finy P."/>
            <person name="Geml J."/>
            <person name="Haridas S."/>
            <person name="Hughes K."/>
            <person name="Justo A."/>
            <person name="Karasinski D."/>
            <person name="Kautmanova I."/>
            <person name="Kiss B."/>
            <person name="Kocsube S."/>
            <person name="Kotiranta H."/>
            <person name="LaButti K.M."/>
            <person name="Lechner B.E."/>
            <person name="Liimatainen K."/>
            <person name="Lipzen A."/>
            <person name="Lukacs Z."/>
            <person name="Mihaltcheva S."/>
            <person name="Morgado L.N."/>
            <person name="Niskanen T."/>
            <person name="Noordeloos M.E."/>
            <person name="Ohm R.A."/>
            <person name="Ortiz-Santana B."/>
            <person name="Ovrebo C."/>
            <person name="Racz N."/>
            <person name="Riley R."/>
            <person name="Savchenko A."/>
            <person name="Shiryaev A."/>
            <person name="Soop K."/>
            <person name="Spirin V."/>
            <person name="Szebenyi C."/>
            <person name="Tomsovsky M."/>
            <person name="Tulloss R.E."/>
            <person name="Uehling J."/>
            <person name="Grigoriev I.V."/>
            <person name="Vagvolgyi C."/>
            <person name="Papp T."/>
            <person name="Martin F.M."/>
            <person name="Miettinen O."/>
            <person name="Hibbett D.S."/>
            <person name="Nagy L.G."/>
        </authorList>
    </citation>
    <scope>NUCLEOTIDE SEQUENCE [LARGE SCALE GENOMIC DNA]</scope>
    <source>
        <strain evidence="2 3">CBS 962.96</strain>
    </source>
</reference>
<organism evidence="2 3">
    <name type="scientific">Dendrothele bispora (strain CBS 962.96)</name>
    <dbReference type="NCBI Taxonomy" id="1314807"/>
    <lineage>
        <taxon>Eukaryota</taxon>
        <taxon>Fungi</taxon>
        <taxon>Dikarya</taxon>
        <taxon>Basidiomycota</taxon>
        <taxon>Agaricomycotina</taxon>
        <taxon>Agaricomycetes</taxon>
        <taxon>Agaricomycetidae</taxon>
        <taxon>Agaricales</taxon>
        <taxon>Agaricales incertae sedis</taxon>
        <taxon>Dendrothele</taxon>
    </lineage>
</organism>
<keyword evidence="1" id="KW-0812">Transmembrane</keyword>
<proteinExistence type="predicted"/>
<evidence type="ECO:0000313" key="3">
    <source>
        <dbReference type="Proteomes" id="UP000297245"/>
    </source>
</evidence>
<sequence>MDLRRFADFLVRHTTSSGVMSSFHAFNLYTTTTIRGVLSISSTLFAVTLIVIFVCKTVNVDNRLSSHSRLAPMAWLMTAFLTYGAELYNPEVNISERLLSHSRLAPMAWLIATFSFGTISSLSSCLAVGLFIWFGQSGVVCLGVHKPQISSNQTDSVYLPNAAALATPAQARLKVPLTSSEQILRVSPRHKLSAYTCKNEKLPSKSREPLLGSQNITATTFYNDLVAAIQLYRDYRDPWAFPSWIVHHRYAPRMVSSQSVPMIGPKLLVETNFWTH</sequence>
<dbReference type="Proteomes" id="UP000297245">
    <property type="component" value="Unassembled WGS sequence"/>
</dbReference>
<keyword evidence="3" id="KW-1185">Reference proteome</keyword>
<keyword evidence="1" id="KW-1133">Transmembrane helix</keyword>
<gene>
    <name evidence="2" type="ORF">K435DRAFT_867784</name>
</gene>
<evidence type="ECO:0000313" key="2">
    <source>
        <dbReference type="EMBL" id="THU86938.1"/>
    </source>
</evidence>
<feature type="transmembrane region" description="Helical" evidence="1">
    <location>
        <begin position="36"/>
        <end position="58"/>
    </location>
</feature>
<dbReference type="EMBL" id="ML179472">
    <property type="protein sequence ID" value="THU86938.1"/>
    <property type="molecule type" value="Genomic_DNA"/>
</dbReference>
<accession>A0A4S8LER0</accession>
<feature type="transmembrane region" description="Helical" evidence="1">
    <location>
        <begin position="108"/>
        <end position="134"/>
    </location>
</feature>
<protein>
    <submittedName>
        <fullName evidence="2">Uncharacterized protein</fullName>
    </submittedName>
</protein>